<feature type="compositionally biased region" description="Basic and acidic residues" evidence="2">
    <location>
        <begin position="76"/>
        <end position="85"/>
    </location>
</feature>
<evidence type="ECO:0000313" key="3">
    <source>
        <dbReference type="EMBL" id="KJH40417.1"/>
    </source>
</evidence>
<dbReference type="Proteomes" id="UP000053766">
    <property type="component" value="Unassembled WGS sequence"/>
</dbReference>
<dbReference type="OrthoDB" id="5874411at2759"/>
<reference evidence="4" key="2">
    <citation type="journal article" date="2016" name="Sci. Rep.">
        <title>Dictyocaulus viviparus genome, variome and transcriptome elucidate lungworm biology and support future intervention.</title>
        <authorList>
            <person name="McNulty S.N."/>
            <person name="Strube C."/>
            <person name="Rosa B.A."/>
            <person name="Martin J.C."/>
            <person name="Tyagi R."/>
            <person name="Choi Y.J."/>
            <person name="Wang Q."/>
            <person name="Hallsworth Pepin K."/>
            <person name="Zhang X."/>
            <person name="Ozersky P."/>
            <person name="Wilson R.K."/>
            <person name="Sternberg P.W."/>
            <person name="Gasser R.B."/>
            <person name="Mitreva M."/>
        </authorList>
    </citation>
    <scope>NUCLEOTIDE SEQUENCE [LARGE SCALE GENOMIC DNA]</scope>
    <source>
        <strain evidence="4">HannoverDv2000</strain>
    </source>
</reference>
<feature type="compositionally biased region" description="Basic and acidic residues" evidence="2">
    <location>
        <begin position="52"/>
        <end position="63"/>
    </location>
</feature>
<feature type="region of interest" description="Disordered" evidence="2">
    <location>
        <begin position="151"/>
        <end position="193"/>
    </location>
</feature>
<keyword evidence="1" id="KW-0175">Coiled coil</keyword>
<accession>A0A0D8X9G5</accession>
<organism evidence="3 4">
    <name type="scientific">Dictyocaulus viviparus</name>
    <name type="common">Bovine lungworm</name>
    <dbReference type="NCBI Taxonomy" id="29172"/>
    <lineage>
        <taxon>Eukaryota</taxon>
        <taxon>Metazoa</taxon>
        <taxon>Ecdysozoa</taxon>
        <taxon>Nematoda</taxon>
        <taxon>Chromadorea</taxon>
        <taxon>Rhabditida</taxon>
        <taxon>Rhabditina</taxon>
        <taxon>Rhabditomorpha</taxon>
        <taxon>Strongyloidea</taxon>
        <taxon>Metastrongylidae</taxon>
        <taxon>Dictyocaulus</taxon>
    </lineage>
</organism>
<proteinExistence type="predicted"/>
<keyword evidence="4" id="KW-1185">Reference proteome</keyword>
<evidence type="ECO:0000256" key="1">
    <source>
        <dbReference type="SAM" id="Coils"/>
    </source>
</evidence>
<feature type="coiled-coil region" evidence="1">
    <location>
        <begin position="87"/>
        <end position="114"/>
    </location>
</feature>
<sequence length="193" mass="21701">MDIDRIMKETKTTTTTEARETIYFRPREVSLRRDASPSALDIPVEVKRLSIMDSQTDKKRVQPEHPSSGQIVDGDVAAKKQKSTDSVDELVTNCDILENELKSLNDKNKELRRTFFGIKDETPILSTSSPPPMVSAGQEWNCSSSTTLQPLKREKKQLSFMSPPSESKEGDSPIVEISPSQKKRNDNVFNSTK</sequence>
<evidence type="ECO:0000256" key="2">
    <source>
        <dbReference type="SAM" id="MobiDB-lite"/>
    </source>
</evidence>
<evidence type="ECO:0000313" key="4">
    <source>
        <dbReference type="Proteomes" id="UP000053766"/>
    </source>
</evidence>
<protein>
    <submittedName>
        <fullName evidence="3">Uncharacterized protein</fullName>
    </submittedName>
</protein>
<name>A0A0D8X9G5_DICVI</name>
<feature type="region of interest" description="Disordered" evidence="2">
    <location>
        <begin position="52"/>
        <end position="85"/>
    </location>
</feature>
<reference evidence="3 4" key="1">
    <citation type="submission" date="2013-11" db="EMBL/GenBank/DDBJ databases">
        <title>Draft genome of the bovine lungworm Dictyocaulus viviparus.</title>
        <authorList>
            <person name="Mitreva M."/>
        </authorList>
    </citation>
    <scope>NUCLEOTIDE SEQUENCE [LARGE SCALE GENOMIC DNA]</scope>
    <source>
        <strain evidence="3 4">HannoverDv2000</strain>
    </source>
</reference>
<dbReference type="EMBL" id="KN717236">
    <property type="protein sequence ID" value="KJH40417.1"/>
    <property type="molecule type" value="Genomic_DNA"/>
</dbReference>
<gene>
    <name evidence="3" type="ORF">DICVIV_13628</name>
</gene>
<dbReference type="AlphaFoldDB" id="A0A0D8X9G5"/>